<evidence type="ECO:0000313" key="2">
    <source>
        <dbReference type="Proteomes" id="UP000233649"/>
    </source>
</evidence>
<sequence>MISIELIVKERERQIKELGFDIKHDEDACHESGEMALAAVCYASPINLYRHKVDYDSQLIFTDPWPGTWDRKWDKRRRKDVWTNSILPNENLPLPERIRNLVKAGALIAAEIDRLCLSKSH</sequence>
<accession>A0A2J1DTR9</accession>
<comment type="caution">
    <text evidence="1">The sequence shown here is derived from an EMBL/GenBank/DDBJ whole genome shotgun (WGS) entry which is preliminary data.</text>
</comment>
<protein>
    <submittedName>
        <fullName evidence="1">Uncharacterized protein</fullName>
    </submittedName>
</protein>
<dbReference type="EMBL" id="PHFD01000225">
    <property type="protein sequence ID" value="PKH46310.1"/>
    <property type="molecule type" value="Genomic_DNA"/>
</dbReference>
<evidence type="ECO:0000313" key="1">
    <source>
        <dbReference type="EMBL" id="PKH46310.1"/>
    </source>
</evidence>
<proteinExistence type="predicted"/>
<organism evidence="1 2">
    <name type="scientific">Dehalococcoides mccartyi</name>
    <dbReference type="NCBI Taxonomy" id="61435"/>
    <lineage>
        <taxon>Bacteria</taxon>
        <taxon>Bacillati</taxon>
        <taxon>Chloroflexota</taxon>
        <taxon>Dehalococcoidia</taxon>
        <taxon>Dehalococcoidales</taxon>
        <taxon>Dehalococcoidaceae</taxon>
        <taxon>Dehalococcoides</taxon>
    </lineage>
</organism>
<dbReference type="AlphaFoldDB" id="A0A2J1DTR9"/>
<dbReference type="Proteomes" id="UP000233649">
    <property type="component" value="Unassembled WGS sequence"/>
</dbReference>
<reference evidence="1 2" key="1">
    <citation type="journal article" date="2017" name="FEMS Microbiol. Ecol.">
        <title>Reconstructed genomes of novel Dehalococcoides mccartyi strains from 1,2,3,4-tetrachlorodibenzo-p-dioxin-dechlorinating enrichment cultures reveal divergent reductive dehalogenase gene profiles.</title>
        <authorList>
            <person name="Dam H.T."/>
            <person name="Vollmers J."/>
            <person name="Kaster A.K."/>
            <person name="Haggblom M.M."/>
        </authorList>
    </citation>
    <scope>NUCLEOTIDE SEQUENCE [LARGE SCALE GENOMIC DNA]</scope>
    <source>
        <strain evidence="1 2">H1-3-2.001</strain>
    </source>
</reference>
<name>A0A2J1DTR9_9CHLR</name>
<gene>
    <name evidence="1" type="ORF">CVH13_01156</name>
</gene>